<reference evidence="3" key="2">
    <citation type="journal article" date="2011" name="Proc. Natl. Acad. Sci. U.S.A.">
        <title>Obligate biotrophy features unraveled by the genomic analysis of rust fungi.</title>
        <authorList>
            <person name="Duplessis S."/>
            <person name="Cuomo C.A."/>
            <person name="Lin Y.-C."/>
            <person name="Aerts A."/>
            <person name="Tisserant E."/>
            <person name="Veneault-Fourrey C."/>
            <person name="Joly D.L."/>
            <person name="Hacquard S."/>
            <person name="Amselem J."/>
            <person name="Cantarel B.L."/>
            <person name="Chiu R."/>
            <person name="Coutinho P.M."/>
            <person name="Feau N."/>
            <person name="Field M."/>
            <person name="Frey P."/>
            <person name="Gelhaye E."/>
            <person name="Goldberg J."/>
            <person name="Grabherr M.G."/>
            <person name="Kodira C.D."/>
            <person name="Kohler A."/>
            <person name="Kuees U."/>
            <person name="Lindquist E.A."/>
            <person name="Lucas S.M."/>
            <person name="Mago R."/>
            <person name="Mauceli E."/>
            <person name="Morin E."/>
            <person name="Murat C."/>
            <person name="Pangilinan J.L."/>
            <person name="Park R."/>
            <person name="Pearson M."/>
            <person name="Quesneville H."/>
            <person name="Rouhier N."/>
            <person name="Sakthikumar S."/>
            <person name="Salamov A.A."/>
            <person name="Schmutz J."/>
            <person name="Selles B."/>
            <person name="Shapiro H."/>
            <person name="Tanguay P."/>
            <person name="Tuskan G.A."/>
            <person name="Henrissat B."/>
            <person name="Van de Peer Y."/>
            <person name="Rouze P."/>
            <person name="Ellis J.G."/>
            <person name="Dodds P.N."/>
            <person name="Schein J.E."/>
            <person name="Zhong S."/>
            <person name="Hamelin R.C."/>
            <person name="Grigoriev I.V."/>
            <person name="Szabo L.J."/>
            <person name="Martin F."/>
        </authorList>
    </citation>
    <scope>NUCLEOTIDE SEQUENCE [LARGE SCALE GENOMIC DNA]</scope>
    <source>
        <strain evidence="3">CRL 75-36-700-3 / race SCCL</strain>
    </source>
</reference>
<name>E3K6D4_PUCGT</name>
<evidence type="ECO:0000256" key="1">
    <source>
        <dbReference type="SAM" id="MobiDB-lite"/>
    </source>
</evidence>
<protein>
    <submittedName>
        <fullName evidence="2">Uncharacterized protein</fullName>
    </submittedName>
</protein>
<organism evidence="2 3">
    <name type="scientific">Puccinia graminis f. sp. tritici (strain CRL 75-36-700-3 / race SCCL)</name>
    <name type="common">Black stem rust fungus</name>
    <dbReference type="NCBI Taxonomy" id="418459"/>
    <lineage>
        <taxon>Eukaryota</taxon>
        <taxon>Fungi</taxon>
        <taxon>Dikarya</taxon>
        <taxon>Basidiomycota</taxon>
        <taxon>Pucciniomycotina</taxon>
        <taxon>Pucciniomycetes</taxon>
        <taxon>Pucciniales</taxon>
        <taxon>Pucciniaceae</taxon>
        <taxon>Puccinia</taxon>
    </lineage>
</organism>
<dbReference type="GeneID" id="10533556"/>
<dbReference type="KEGG" id="pgr:PGTG_05090"/>
<accession>E3K6D4</accession>
<sequence>MSHRNVSSRRSPQASLNHRLNHRRSPSAGTVRRPSTRAQSSPRTHNNRSNISIGDGRFNPMRGVQNTSQGTNVRGATSQEVPSGYANIFEQEQGPRLDHSGSELGSGDDHIDEEGPSDEENLYAVWPPLRPAGTAVTGNDELEGLIELDENHLQLVHRLLPTRPGEQWRVSLMMMVSTMQRLAIVPPPGRPLLPPAPTVNFSFSQDIRDILRRKIRQILSTGNVHAYTRTQTVAGIPIASTPLVLLTMLTNIKEFPRRPIDGPIPSLMELVMIIDRAMGGRDEMRTVEAVQQAYTATMRIRIAFIRLKVVHHYFNPDPANNITQWDLVDRQLEHIRRQSDNYKHAYARVVIRKDQEYFGTRELHEIDPNSVTLPSDEEIAEEMARAEGGPLQLGNSSAEAVVDDGLFE</sequence>
<dbReference type="Proteomes" id="UP000008783">
    <property type="component" value="Unassembled WGS sequence"/>
</dbReference>
<dbReference type="OrthoDB" id="2512119at2759"/>
<proteinExistence type="predicted"/>
<gene>
    <name evidence="2" type="ORF">PGTG_05090</name>
</gene>
<dbReference type="AlphaFoldDB" id="E3K6D4"/>
<dbReference type="RefSeq" id="XP_003324284.1">
    <property type="nucleotide sequence ID" value="XM_003324236.1"/>
</dbReference>
<dbReference type="VEuPathDB" id="FungiDB:PGTG_05090"/>
<evidence type="ECO:0000313" key="3">
    <source>
        <dbReference type="Proteomes" id="UP000008783"/>
    </source>
</evidence>
<evidence type="ECO:0000313" key="2">
    <source>
        <dbReference type="EMBL" id="EFP79865.1"/>
    </source>
</evidence>
<feature type="compositionally biased region" description="Polar residues" evidence="1">
    <location>
        <begin position="36"/>
        <end position="52"/>
    </location>
</feature>
<reference key="1">
    <citation type="submission" date="2007-01" db="EMBL/GenBank/DDBJ databases">
        <title>The Genome Sequence of Puccinia graminis f. sp. tritici Strain CRL 75-36-700-3.</title>
        <authorList>
            <consortium name="The Broad Institute Genome Sequencing Platform"/>
            <person name="Birren B."/>
            <person name="Lander E."/>
            <person name="Galagan J."/>
            <person name="Nusbaum C."/>
            <person name="Devon K."/>
            <person name="Cuomo C."/>
            <person name="Jaffe D."/>
            <person name="Butler J."/>
            <person name="Alvarez P."/>
            <person name="Gnerre S."/>
            <person name="Grabherr M."/>
            <person name="Mauceli E."/>
            <person name="Brockman W."/>
            <person name="Young S."/>
            <person name="LaButti K."/>
            <person name="Sykes S."/>
            <person name="DeCaprio D."/>
            <person name="Crawford M."/>
            <person name="Koehrsen M."/>
            <person name="Engels R."/>
            <person name="Montgomery P."/>
            <person name="Pearson M."/>
            <person name="Howarth C."/>
            <person name="Larson L."/>
            <person name="White J."/>
            <person name="Zeng Q."/>
            <person name="Kodira C."/>
            <person name="Yandava C."/>
            <person name="Alvarado L."/>
            <person name="O'Leary S."/>
            <person name="Szabo L."/>
            <person name="Dean R."/>
            <person name="Schein J."/>
        </authorList>
    </citation>
    <scope>NUCLEOTIDE SEQUENCE</scope>
    <source>
        <strain>CRL 75-36-700-3</strain>
    </source>
</reference>
<feature type="compositionally biased region" description="Polar residues" evidence="1">
    <location>
        <begin position="8"/>
        <end position="18"/>
    </location>
</feature>
<feature type="region of interest" description="Disordered" evidence="1">
    <location>
        <begin position="1"/>
        <end position="79"/>
    </location>
</feature>
<dbReference type="InParanoid" id="E3K6D4"/>
<keyword evidence="3" id="KW-1185">Reference proteome</keyword>
<feature type="region of interest" description="Disordered" evidence="1">
    <location>
        <begin position="95"/>
        <end position="118"/>
    </location>
</feature>
<dbReference type="HOGENOM" id="CLU_586784_0_0_1"/>
<dbReference type="EMBL" id="DS178274">
    <property type="protein sequence ID" value="EFP79865.1"/>
    <property type="molecule type" value="Genomic_DNA"/>
</dbReference>
<feature type="compositionally biased region" description="Polar residues" evidence="1">
    <location>
        <begin position="64"/>
        <end position="79"/>
    </location>
</feature>